<evidence type="ECO:0000313" key="3">
    <source>
        <dbReference type="EMBL" id="TFE91719.1"/>
    </source>
</evidence>
<name>A0A4Y8QAQ0_9BACL</name>
<organism evidence="3 4">
    <name type="scientific">Paenibacillus athensensis</name>
    <dbReference type="NCBI Taxonomy" id="1967502"/>
    <lineage>
        <taxon>Bacteria</taxon>
        <taxon>Bacillati</taxon>
        <taxon>Bacillota</taxon>
        <taxon>Bacilli</taxon>
        <taxon>Bacillales</taxon>
        <taxon>Paenibacillaceae</taxon>
        <taxon>Paenibacillus</taxon>
    </lineage>
</organism>
<proteinExistence type="predicted"/>
<dbReference type="SUPFAM" id="SSF64182">
    <property type="entry name" value="DHH phosphoesterases"/>
    <property type="match status" value="1"/>
</dbReference>
<evidence type="ECO:0000313" key="4">
    <source>
        <dbReference type="Proteomes" id="UP000298246"/>
    </source>
</evidence>
<dbReference type="PANTHER" id="PTHR47618:SF1">
    <property type="entry name" value="BIFUNCTIONAL OLIGORIBONUCLEASE AND PAP PHOSPHATASE NRNA"/>
    <property type="match status" value="1"/>
</dbReference>
<sequence>MIQAADYKQQLETAAAFIREHNEFLVVAHIQPDGDAAGSTYGMGLLLKQLGKSFTMINEGPMPAKFDFLTGSADVVDFSAAAPSRLFGQAIVVDCSDFSRIGQVQSLLTADAQVLNLDHHATNDGFGTLQLVKPDAAAAVQIIYDLAMELGIEPTLEFGTCIYNGLLTDTGGFRYSNTTPQVMQLAASLLALGVNGAEIAERVLERLSYPQMALLQSALPTLAYAHDRRVAWLSVSLADLTATGASGEDLDGLVNYARNVEGVEVGMLFKEKAPGVIKISLRSAGLVDVAQLALSLGGGGHVRAAGCTLSGTLEEAAAKMVEEVGKLLP</sequence>
<dbReference type="Pfam" id="PF02272">
    <property type="entry name" value="DHHA1"/>
    <property type="match status" value="1"/>
</dbReference>
<dbReference type="OrthoDB" id="9803668at2"/>
<dbReference type="GO" id="GO:0003676">
    <property type="term" value="F:nucleic acid binding"/>
    <property type="evidence" value="ECO:0007669"/>
    <property type="project" value="InterPro"/>
</dbReference>
<feature type="domain" description="DDH" evidence="1">
    <location>
        <begin position="24"/>
        <end position="165"/>
    </location>
</feature>
<gene>
    <name evidence="3" type="ORF">B5M42_00320</name>
</gene>
<dbReference type="RefSeq" id="WP_134748506.1">
    <property type="nucleotide sequence ID" value="NZ_MYFO02000001.1"/>
</dbReference>
<evidence type="ECO:0000259" key="2">
    <source>
        <dbReference type="Pfam" id="PF02272"/>
    </source>
</evidence>
<dbReference type="EMBL" id="MYFO01000001">
    <property type="protein sequence ID" value="TFE91719.1"/>
    <property type="molecule type" value="Genomic_DNA"/>
</dbReference>
<dbReference type="PANTHER" id="PTHR47618">
    <property type="entry name" value="BIFUNCTIONAL OLIGORIBONUCLEASE AND PAP PHOSPHATASE NRNA"/>
    <property type="match status" value="1"/>
</dbReference>
<dbReference type="InterPro" id="IPR038763">
    <property type="entry name" value="DHH_sf"/>
</dbReference>
<dbReference type="InterPro" id="IPR051319">
    <property type="entry name" value="Oligoribo/pAp-PDE_c-di-AMP_PDE"/>
</dbReference>
<dbReference type="AlphaFoldDB" id="A0A4Y8QAQ0"/>
<feature type="domain" description="DHHA1" evidence="2">
    <location>
        <begin position="243"/>
        <end position="324"/>
    </location>
</feature>
<reference evidence="3 4" key="1">
    <citation type="submission" date="2017-03" db="EMBL/GenBank/DDBJ databases">
        <title>Isolation of Levoglucosan Utilizing Bacteria.</title>
        <authorList>
            <person name="Arya A.S."/>
        </authorList>
    </citation>
    <scope>NUCLEOTIDE SEQUENCE [LARGE SCALE GENOMIC DNA]</scope>
    <source>
        <strain evidence="3 4">MEC069</strain>
    </source>
</reference>
<dbReference type="Pfam" id="PF01368">
    <property type="entry name" value="DHH"/>
    <property type="match status" value="1"/>
</dbReference>
<dbReference type="Gene3D" id="3.10.310.30">
    <property type="match status" value="1"/>
</dbReference>
<dbReference type="Proteomes" id="UP000298246">
    <property type="component" value="Unassembled WGS sequence"/>
</dbReference>
<keyword evidence="4" id="KW-1185">Reference proteome</keyword>
<dbReference type="InterPro" id="IPR001667">
    <property type="entry name" value="DDH_dom"/>
</dbReference>
<comment type="caution">
    <text evidence="3">The sequence shown here is derived from an EMBL/GenBank/DDBJ whole genome shotgun (WGS) entry which is preliminary data.</text>
</comment>
<dbReference type="Gene3D" id="3.90.1640.10">
    <property type="entry name" value="inorganic pyrophosphatase (n-terminal core)"/>
    <property type="match status" value="1"/>
</dbReference>
<accession>A0A4Y8QAQ0</accession>
<evidence type="ECO:0000259" key="1">
    <source>
        <dbReference type="Pfam" id="PF01368"/>
    </source>
</evidence>
<protein>
    <submittedName>
        <fullName evidence="3">DHH family phosphoesterase</fullName>
    </submittedName>
</protein>
<dbReference type="InterPro" id="IPR003156">
    <property type="entry name" value="DHHA1_dom"/>
</dbReference>